<dbReference type="STRING" id="1381753.V2YLM6"/>
<organism evidence="2 3">
    <name type="scientific">Moniliophthora roreri (strain MCA 2997)</name>
    <name type="common">Cocoa frosty pod rot fungus</name>
    <name type="synonym">Crinipellis roreri</name>
    <dbReference type="NCBI Taxonomy" id="1381753"/>
    <lineage>
        <taxon>Eukaryota</taxon>
        <taxon>Fungi</taxon>
        <taxon>Dikarya</taxon>
        <taxon>Basidiomycota</taxon>
        <taxon>Agaricomycotina</taxon>
        <taxon>Agaricomycetes</taxon>
        <taxon>Agaricomycetidae</taxon>
        <taxon>Agaricales</taxon>
        <taxon>Marasmiineae</taxon>
        <taxon>Marasmiaceae</taxon>
        <taxon>Moniliophthora</taxon>
    </lineage>
</organism>
<name>V2YLM6_MONRO</name>
<feature type="domain" description="NADP-dependent oxidoreductase" evidence="1">
    <location>
        <begin position="92"/>
        <end position="135"/>
    </location>
</feature>
<sequence>MGSPLPHICVRDINKRANLVYSSLPGSPTSPTKSRHRFAVGRRVTQRPKAVLHGYYFRNTLDMSAFAPVPPPPTKLGVYLTLAPRAGFHVSPLCFGAMSIGDKWNSFMGSMDKESSFKLLDVYLEMGDNFIDTANK</sequence>
<reference evidence="2 3" key="1">
    <citation type="journal article" date="2014" name="BMC Genomics">
        <title>Genome and secretome analysis of the hemibiotrophic fungal pathogen, Moniliophthora roreri, which causes frosty pod rot disease of cacao: mechanisms of the biotrophic and necrotrophic phases.</title>
        <authorList>
            <person name="Meinhardt L.W."/>
            <person name="Costa G.G.L."/>
            <person name="Thomazella D.P.T."/>
            <person name="Teixeira P.J.P.L."/>
            <person name="Carazzolle M.F."/>
            <person name="Schuster S.C."/>
            <person name="Carlson J.E."/>
            <person name="Guiltinan M.J."/>
            <person name="Mieczkowski P."/>
            <person name="Farmer A."/>
            <person name="Ramaraj T."/>
            <person name="Crozier J."/>
            <person name="Davis R.E."/>
            <person name="Shao J."/>
            <person name="Melnick R.L."/>
            <person name="Pereira G.A.G."/>
            <person name="Bailey B.A."/>
        </authorList>
    </citation>
    <scope>NUCLEOTIDE SEQUENCE [LARGE SCALE GENOMIC DNA]</scope>
    <source>
        <strain evidence="2 3">MCA 2997</strain>
    </source>
</reference>
<comment type="caution">
    <text evidence="2">The sequence shown here is derived from an EMBL/GenBank/DDBJ whole genome shotgun (WGS) entry which is preliminary data.</text>
</comment>
<gene>
    <name evidence="2" type="ORF">Moror_4403</name>
</gene>
<keyword evidence="3" id="KW-1185">Reference proteome</keyword>
<evidence type="ECO:0000313" key="2">
    <source>
        <dbReference type="EMBL" id="ESK92604.1"/>
    </source>
</evidence>
<dbReference type="InterPro" id="IPR023210">
    <property type="entry name" value="NADP_OxRdtase_dom"/>
</dbReference>
<dbReference type="OrthoDB" id="48988at2759"/>
<dbReference type="Pfam" id="PF00248">
    <property type="entry name" value="Aldo_ket_red"/>
    <property type="match status" value="1"/>
</dbReference>
<protein>
    <submittedName>
        <fullName evidence="2">Aryl-alcohol dehydrogenase</fullName>
    </submittedName>
</protein>
<accession>V2YLM6</accession>
<dbReference type="KEGG" id="mrr:Moror_4403"/>
<dbReference type="HOGENOM" id="CLU_1875964_0_0_1"/>
<dbReference type="Proteomes" id="UP000017559">
    <property type="component" value="Unassembled WGS sequence"/>
</dbReference>
<dbReference type="EMBL" id="AWSO01000275">
    <property type="protein sequence ID" value="ESK92604.1"/>
    <property type="molecule type" value="Genomic_DNA"/>
</dbReference>
<dbReference type="AlphaFoldDB" id="V2YLM6"/>
<evidence type="ECO:0000313" key="3">
    <source>
        <dbReference type="Proteomes" id="UP000017559"/>
    </source>
</evidence>
<dbReference type="SUPFAM" id="SSF51430">
    <property type="entry name" value="NAD(P)-linked oxidoreductase"/>
    <property type="match status" value="1"/>
</dbReference>
<evidence type="ECO:0000259" key="1">
    <source>
        <dbReference type="Pfam" id="PF00248"/>
    </source>
</evidence>
<proteinExistence type="predicted"/>
<dbReference type="Gene3D" id="3.20.20.100">
    <property type="entry name" value="NADP-dependent oxidoreductase domain"/>
    <property type="match status" value="1"/>
</dbReference>
<dbReference type="InterPro" id="IPR036812">
    <property type="entry name" value="NAD(P)_OxRdtase_dom_sf"/>
</dbReference>